<sequence length="37" mass="4240">MFADQALATTIDTNSAGQDSSQLQSRRTEDVRERRHF</sequence>
<feature type="region of interest" description="Disordered" evidence="1">
    <location>
        <begin position="1"/>
        <end position="37"/>
    </location>
</feature>
<evidence type="ECO:0000313" key="2">
    <source>
        <dbReference type="EMBL" id="RKF79855.1"/>
    </source>
</evidence>
<dbReference type="AlphaFoldDB" id="A0A420IZB3"/>
<comment type="caution">
    <text evidence="2">The sequence shown here is derived from an EMBL/GenBank/DDBJ whole genome shotgun (WGS) entry which is preliminary data.</text>
</comment>
<evidence type="ECO:0000256" key="1">
    <source>
        <dbReference type="SAM" id="MobiDB-lite"/>
    </source>
</evidence>
<name>A0A420IZB3_9PEZI</name>
<gene>
    <name evidence="2" type="ORF">GcM3_051026</name>
</gene>
<organism evidence="2 3">
    <name type="scientific">Golovinomyces cichoracearum</name>
    <dbReference type="NCBI Taxonomy" id="62708"/>
    <lineage>
        <taxon>Eukaryota</taxon>
        <taxon>Fungi</taxon>
        <taxon>Dikarya</taxon>
        <taxon>Ascomycota</taxon>
        <taxon>Pezizomycotina</taxon>
        <taxon>Leotiomycetes</taxon>
        <taxon>Erysiphales</taxon>
        <taxon>Erysiphaceae</taxon>
        <taxon>Golovinomyces</taxon>
    </lineage>
</organism>
<evidence type="ECO:0000313" key="3">
    <source>
        <dbReference type="Proteomes" id="UP000283383"/>
    </source>
</evidence>
<dbReference type="Proteomes" id="UP000283383">
    <property type="component" value="Unassembled WGS sequence"/>
</dbReference>
<keyword evidence="3" id="KW-1185">Reference proteome</keyword>
<reference evidence="2 3" key="1">
    <citation type="journal article" date="2018" name="BMC Genomics">
        <title>Comparative genome analyses reveal sequence features reflecting distinct modes of host-adaptation between dicot and monocot powdery mildew.</title>
        <authorList>
            <person name="Wu Y."/>
            <person name="Ma X."/>
            <person name="Pan Z."/>
            <person name="Kale S.D."/>
            <person name="Song Y."/>
            <person name="King H."/>
            <person name="Zhang Q."/>
            <person name="Presley C."/>
            <person name="Deng X."/>
            <person name="Wei C.I."/>
            <person name="Xiao S."/>
        </authorList>
    </citation>
    <scope>NUCLEOTIDE SEQUENCE [LARGE SCALE GENOMIC DNA]</scope>
    <source>
        <strain evidence="2">UMSG3</strain>
    </source>
</reference>
<feature type="compositionally biased region" description="Polar residues" evidence="1">
    <location>
        <begin position="7"/>
        <end position="25"/>
    </location>
</feature>
<protein>
    <submittedName>
        <fullName evidence="2">Uncharacterized protein</fullName>
    </submittedName>
</protein>
<feature type="compositionally biased region" description="Basic and acidic residues" evidence="1">
    <location>
        <begin position="26"/>
        <end position="37"/>
    </location>
</feature>
<accession>A0A420IZB3</accession>
<proteinExistence type="predicted"/>
<dbReference type="EMBL" id="MCBQ01005135">
    <property type="protein sequence ID" value="RKF79855.1"/>
    <property type="molecule type" value="Genomic_DNA"/>
</dbReference>